<dbReference type="PANTHER" id="PTHR30419:SF8">
    <property type="entry name" value="NITROGEN ASSIMILATION TRANSCRIPTIONAL ACTIVATOR-RELATED"/>
    <property type="match status" value="1"/>
</dbReference>
<evidence type="ECO:0000256" key="2">
    <source>
        <dbReference type="ARBA" id="ARBA00023015"/>
    </source>
</evidence>
<dbReference type="InterPro" id="IPR036388">
    <property type="entry name" value="WH-like_DNA-bd_sf"/>
</dbReference>
<dbReference type="InterPro" id="IPR050950">
    <property type="entry name" value="HTH-type_LysR_regulators"/>
</dbReference>
<dbReference type="PROSITE" id="PS50931">
    <property type="entry name" value="HTH_LYSR"/>
    <property type="match status" value="1"/>
</dbReference>
<evidence type="ECO:0000256" key="1">
    <source>
        <dbReference type="ARBA" id="ARBA00009437"/>
    </source>
</evidence>
<protein>
    <submittedName>
        <fullName evidence="6">LysR family transcriptional regulator</fullName>
    </submittedName>
</protein>
<evidence type="ECO:0000256" key="4">
    <source>
        <dbReference type="ARBA" id="ARBA00023163"/>
    </source>
</evidence>
<dbReference type="Gene3D" id="1.10.10.10">
    <property type="entry name" value="Winged helix-like DNA-binding domain superfamily/Winged helix DNA-binding domain"/>
    <property type="match status" value="1"/>
</dbReference>
<keyword evidence="4" id="KW-0804">Transcription</keyword>
<dbReference type="InterPro" id="IPR036390">
    <property type="entry name" value="WH_DNA-bd_sf"/>
</dbReference>
<dbReference type="PANTHER" id="PTHR30419">
    <property type="entry name" value="HTH-TYPE TRANSCRIPTIONAL REGULATOR YBHD"/>
    <property type="match status" value="1"/>
</dbReference>
<keyword evidence="2" id="KW-0805">Transcription regulation</keyword>
<dbReference type="InterPro" id="IPR005119">
    <property type="entry name" value="LysR_subst-bd"/>
</dbReference>
<sequence length="297" mass="34739">MDIKKLVTFVNLVETKNFTKTAKAIHATQPTVTHDINAIEDEVGVKLFNRNKRYVNVTKNGKDFYQKIRPLINNYYSAVQDIQEKDKKESLQINFGYSYNPFNDKYIPLWIKQFQIKFPQVKFELVNLNRNELKQKLVSNDLDIMLTTGLEAKDLSNVKIYPIESEPFKAIMPRNNPLSKKTMVKLTDLQDEKLLFLDNRWAAQDIINLQNKIIHLNKNLIITYADEISSLNVLLKAKQGLGLGLYCIYPELDHGLIYVPLDWDPQVDLVAITQKNNEKRVVYQFIKFIQEFEFDFN</sequence>
<dbReference type="RefSeq" id="WP_109585666.1">
    <property type="nucleotide sequence ID" value="NZ_CP029477.1"/>
</dbReference>
<organism evidence="6 7">
    <name type="scientific">Lactobacillus kullabergensis</name>
    <dbReference type="NCBI Taxonomy" id="1218493"/>
    <lineage>
        <taxon>Bacteria</taxon>
        <taxon>Bacillati</taxon>
        <taxon>Bacillota</taxon>
        <taxon>Bacilli</taxon>
        <taxon>Lactobacillales</taxon>
        <taxon>Lactobacillaceae</taxon>
        <taxon>Lactobacillus</taxon>
    </lineage>
</organism>
<keyword evidence="7" id="KW-1185">Reference proteome</keyword>
<dbReference type="CDD" id="cd05466">
    <property type="entry name" value="PBP2_LTTR_substrate"/>
    <property type="match status" value="1"/>
</dbReference>
<feature type="domain" description="HTH lysR-type" evidence="5">
    <location>
        <begin position="1"/>
        <end position="58"/>
    </location>
</feature>
<evidence type="ECO:0000256" key="3">
    <source>
        <dbReference type="ARBA" id="ARBA00023125"/>
    </source>
</evidence>
<name>A0ABN5LK32_9LACO</name>
<dbReference type="EMBL" id="CP029477">
    <property type="protein sequence ID" value="AWM74529.1"/>
    <property type="molecule type" value="Genomic_DNA"/>
</dbReference>
<dbReference type="Gene3D" id="3.40.190.290">
    <property type="match status" value="1"/>
</dbReference>
<evidence type="ECO:0000313" key="7">
    <source>
        <dbReference type="Proteomes" id="UP000246036"/>
    </source>
</evidence>
<dbReference type="SUPFAM" id="SSF46785">
    <property type="entry name" value="Winged helix' DNA-binding domain"/>
    <property type="match status" value="1"/>
</dbReference>
<dbReference type="Proteomes" id="UP000246036">
    <property type="component" value="Chromosome"/>
</dbReference>
<gene>
    <name evidence="6" type="ORF">DKL58_00260</name>
</gene>
<evidence type="ECO:0000313" key="6">
    <source>
        <dbReference type="EMBL" id="AWM74529.1"/>
    </source>
</evidence>
<dbReference type="Pfam" id="PF03466">
    <property type="entry name" value="LysR_substrate"/>
    <property type="match status" value="1"/>
</dbReference>
<reference evidence="6 7" key="1">
    <citation type="submission" date="2018-05" db="EMBL/GenBank/DDBJ databases">
        <title>Reference genomes for bee gut microbiota database.</title>
        <authorList>
            <person name="Ellegaard K.M."/>
        </authorList>
    </citation>
    <scope>NUCLEOTIDE SEQUENCE [LARGE SCALE GENOMIC DNA]</scope>
    <source>
        <strain evidence="6 7">ESL0186</strain>
    </source>
</reference>
<dbReference type="Pfam" id="PF00126">
    <property type="entry name" value="HTH_1"/>
    <property type="match status" value="1"/>
</dbReference>
<evidence type="ECO:0000259" key="5">
    <source>
        <dbReference type="PROSITE" id="PS50931"/>
    </source>
</evidence>
<accession>A0ABN5LK32</accession>
<keyword evidence="3" id="KW-0238">DNA-binding</keyword>
<dbReference type="InterPro" id="IPR000847">
    <property type="entry name" value="LysR_HTH_N"/>
</dbReference>
<comment type="similarity">
    <text evidence="1">Belongs to the LysR transcriptional regulatory family.</text>
</comment>
<proteinExistence type="inferred from homology"/>
<dbReference type="PRINTS" id="PR00039">
    <property type="entry name" value="HTHLYSR"/>
</dbReference>
<dbReference type="SUPFAM" id="SSF53850">
    <property type="entry name" value="Periplasmic binding protein-like II"/>
    <property type="match status" value="1"/>
</dbReference>